<comment type="caution">
    <text evidence="1">The sequence shown here is derived from an EMBL/GenBank/DDBJ whole genome shotgun (WGS) entry which is preliminary data.</text>
</comment>
<reference evidence="1 2" key="1">
    <citation type="submission" date="2018-10" db="EMBL/GenBank/DDBJ databases">
        <authorList>
            <person name="Chen W.-M."/>
        </authorList>
    </citation>
    <scope>NUCLEOTIDE SEQUENCE [LARGE SCALE GENOMIC DNA]</scope>
    <source>
        <strain evidence="1 2">H-5</strain>
    </source>
</reference>
<evidence type="ECO:0000313" key="1">
    <source>
        <dbReference type="EMBL" id="ROH86403.1"/>
    </source>
</evidence>
<dbReference type="PANTHER" id="PTHR36302:SF1">
    <property type="entry name" value="COPPER CHAPERONE PCU(A)C"/>
    <property type="match status" value="1"/>
</dbReference>
<dbReference type="EMBL" id="RJVP01000003">
    <property type="protein sequence ID" value="ROH86403.1"/>
    <property type="molecule type" value="Genomic_DNA"/>
</dbReference>
<dbReference type="SUPFAM" id="SSF110087">
    <property type="entry name" value="DR1885-like metal-binding protein"/>
    <property type="match status" value="1"/>
</dbReference>
<dbReference type="InterPro" id="IPR058248">
    <property type="entry name" value="Lxx211020-like"/>
</dbReference>
<dbReference type="InterPro" id="IPR036182">
    <property type="entry name" value="PCuAC_sf"/>
</dbReference>
<dbReference type="PANTHER" id="PTHR36302">
    <property type="entry name" value="BLR7088 PROTEIN"/>
    <property type="match status" value="1"/>
</dbReference>
<dbReference type="Proteomes" id="UP000275137">
    <property type="component" value="Unassembled WGS sequence"/>
</dbReference>
<name>A0A3N0V104_9PROT</name>
<accession>A0A3N0V104</accession>
<protein>
    <submittedName>
        <fullName evidence="1">Copper chaperone PCu(A)C</fullName>
    </submittedName>
</protein>
<organism evidence="1 2">
    <name type="scientific">Pseudomethylobacillus aquaticus</name>
    <dbReference type="NCBI Taxonomy" id="2676064"/>
    <lineage>
        <taxon>Bacteria</taxon>
        <taxon>Pseudomonadati</taxon>
        <taxon>Pseudomonadota</taxon>
        <taxon>Betaproteobacteria</taxon>
        <taxon>Nitrosomonadales</taxon>
        <taxon>Methylophilaceae</taxon>
        <taxon>Pseudomethylobacillus</taxon>
    </lineage>
</organism>
<dbReference type="Gene3D" id="2.60.40.1890">
    <property type="entry name" value="PCu(A)C copper chaperone"/>
    <property type="match status" value="1"/>
</dbReference>
<dbReference type="AlphaFoldDB" id="A0A3N0V104"/>
<sequence length="139" mass="15043">MVQLPALAGPAAPVEITDAWVRATAPGQKVGAAYMTLKSEVDGELIAADSNITSSVEIHSMSMKDGVMQMRMLQRLPLTAGEPYHLAPGGFHLMLFGLNEALKPGMSVQLTLRFRDRAGNSFEKTIPAPVKQAVRDHHH</sequence>
<dbReference type="Pfam" id="PF04314">
    <property type="entry name" value="PCuAC"/>
    <property type="match status" value="1"/>
</dbReference>
<evidence type="ECO:0000313" key="2">
    <source>
        <dbReference type="Proteomes" id="UP000275137"/>
    </source>
</evidence>
<keyword evidence="2" id="KW-1185">Reference proteome</keyword>
<proteinExistence type="predicted"/>
<dbReference type="InterPro" id="IPR007410">
    <property type="entry name" value="LpqE-like"/>
</dbReference>
<gene>
    <name evidence="1" type="ORF">ED236_07950</name>
</gene>